<dbReference type="Gene3D" id="3.40.50.880">
    <property type="match status" value="1"/>
</dbReference>
<sequence length="638" mass="69976">MSLTRPSRHLSVPTPWVGVNYWSRRGGPLMWRQYDDAIVREELATLVGHGLTVTRSFLYWPDLQPVPDQLDEEYVERYQRFLVACEDVGIGTIPTFVVGHMSGQNWDVPWRHGRDLYADGFMLGQQAFYIRETVRRFGGFPAVRGWLISNEMPLYGGPTTREYARAWGLLCAQAVRAGGSELPVSLGDGAWTMEVTGADNGFRLADQQDVVDFIGPHSYPMGDDQLRQFVRAAFVCELCHVGKPVVLEEFGVTSAFVADDHAADYYRQVLHHSLLAGATGWIGWNNTDFDLADTDPYRHHLYELGFGLTTADGTPKPALRELAAFADVVGAVDLARCHRATTGTAILVPSYLDTDHPMIDPVERTIIPEITLHAYLAAKRADLAPALVRESAGVPDAELLLVPSAKALTGPTFRTLAERAEAGSTVYVGWFAGAGDGQRGAWWPDLEPLFGVRHRLRYGLNELCDAEGIEVTAVADLGDLKAGSTLTFHPAGPRSNQAFLPVTVTDAEVVLADAGDRPVLVRRRIGAGSLYLGTVPFEYFGAVRPDAHPDDEVWRVYRALAAEAGVRAPVRVDSPLVTVDCLEHEDGTRFVWFVSLSPEPQTVVPDAPGRLVDVLTGEDVTEHCALPAWGVRVARLDG</sequence>
<dbReference type="EMBL" id="BAAAYN010000004">
    <property type="protein sequence ID" value="GAA3383035.1"/>
    <property type="molecule type" value="Genomic_DNA"/>
</dbReference>
<evidence type="ECO:0000313" key="2">
    <source>
        <dbReference type="Proteomes" id="UP001501676"/>
    </source>
</evidence>
<proteinExistence type="predicted"/>
<reference evidence="2" key="1">
    <citation type="journal article" date="2019" name="Int. J. Syst. Evol. Microbiol.">
        <title>The Global Catalogue of Microorganisms (GCM) 10K type strain sequencing project: providing services to taxonomists for standard genome sequencing and annotation.</title>
        <authorList>
            <consortium name="The Broad Institute Genomics Platform"/>
            <consortium name="The Broad Institute Genome Sequencing Center for Infectious Disease"/>
            <person name="Wu L."/>
            <person name="Ma J."/>
        </authorList>
    </citation>
    <scope>NUCLEOTIDE SEQUENCE [LARGE SCALE GENOMIC DNA]</scope>
    <source>
        <strain evidence="2">JCM 9458</strain>
    </source>
</reference>
<organism evidence="1 2">
    <name type="scientific">Cryptosporangium minutisporangium</name>
    <dbReference type="NCBI Taxonomy" id="113569"/>
    <lineage>
        <taxon>Bacteria</taxon>
        <taxon>Bacillati</taxon>
        <taxon>Actinomycetota</taxon>
        <taxon>Actinomycetes</taxon>
        <taxon>Cryptosporangiales</taxon>
        <taxon>Cryptosporangiaceae</taxon>
        <taxon>Cryptosporangium</taxon>
    </lineage>
</organism>
<keyword evidence="2" id="KW-1185">Reference proteome</keyword>
<dbReference type="SUPFAM" id="SSF51445">
    <property type="entry name" value="(Trans)glycosidases"/>
    <property type="match status" value="1"/>
</dbReference>
<protein>
    <submittedName>
        <fullName evidence="1">Cellulase family glycosylhydrolase</fullName>
    </submittedName>
</protein>
<dbReference type="Proteomes" id="UP001501676">
    <property type="component" value="Unassembled WGS sequence"/>
</dbReference>
<comment type="caution">
    <text evidence="1">The sequence shown here is derived from an EMBL/GenBank/DDBJ whole genome shotgun (WGS) entry which is preliminary data.</text>
</comment>
<dbReference type="InterPro" id="IPR017853">
    <property type="entry name" value="GH"/>
</dbReference>
<accession>A0ABP6SRB3</accession>
<dbReference type="InterPro" id="IPR029062">
    <property type="entry name" value="Class_I_gatase-like"/>
</dbReference>
<gene>
    <name evidence="1" type="ORF">GCM10020369_07340</name>
</gene>
<evidence type="ECO:0000313" key="1">
    <source>
        <dbReference type="EMBL" id="GAA3383035.1"/>
    </source>
</evidence>
<dbReference type="Gene3D" id="3.20.20.80">
    <property type="entry name" value="Glycosidases"/>
    <property type="match status" value="1"/>
</dbReference>
<dbReference type="RefSeq" id="WP_345726500.1">
    <property type="nucleotide sequence ID" value="NZ_BAAAYN010000004.1"/>
</dbReference>
<name>A0ABP6SRB3_9ACTN</name>